<evidence type="ECO:0000313" key="1">
    <source>
        <dbReference type="EMBL" id="NGN95925.1"/>
    </source>
</evidence>
<evidence type="ECO:0000313" key="2">
    <source>
        <dbReference type="Proteomes" id="UP000483261"/>
    </source>
</evidence>
<dbReference type="Gene3D" id="3.40.50.12780">
    <property type="entry name" value="N-terminal domain of ligase-like"/>
    <property type="match status" value="1"/>
</dbReference>
<dbReference type="NCBIfam" id="TIGR03089">
    <property type="entry name" value="TIGR03089 family protein"/>
    <property type="match status" value="1"/>
</dbReference>
<gene>
    <name evidence="1" type="ORF">G5C66_24690</name>
</gene>
<comment type="caution">
    <text evidence="1">The sequence shown here is derived from an EMBL/GenBank/DDBJ whole genome shotgun (WGS) entry which is preliminary data.</text>
</comment>
<proteinExistence type="predicted"/>
<accession>A0A6M1R131</accession>
<dbReference type="EMBL" id="JAALAA010000033">
    <property type="protein sequence ID" value="NGN95925.1"/>
    <property type="molecule type" value="Genomic_DNA"/>
</dbReference>
<protein>
    <submittedName>
        <fullName evidence="1">TIGR03089 family protein</fullName>
    </submittedName>
</protein>
<dbReference type="InterPro" id="IPR017523">
    <property type="entry name" value="Rv3268"/>
</dbReference>
<dbReference type="SUPFAM" id="SSF56801">
    <property type="entry name" value="Acetyl-CoA synthetase-like"/>
    <property type="match status" value="1"/>
</dbReference>
<dbReference type="RefSeq" id="WP_165114242.1">
    <property type="nucleotide sequence ID" value="NZ_JAALAA010000033.1"/>
</dbReference>
<keyword evidence="2" id="KW-1185">Reference proteome</keyword>
<dbReference type="InterPro" id="IPR042099">
    <property type="entry name" value="ANL_N_sf"/>
</dbReference>
<organism evidence="1 2">
    <name type="scientific">Nocardioides turkmenicus</name>
    <dbReference type="NCBI Taxonomy" id="2711220"/>
    <lineage>
        <taxon>Bacteria</taxon>
        <taxon>Bacillati</taxon>
        <taxon>Actinomycetota</taxon>
        <taxon>Actinomycetes</taxon>
        <taxon>Propionibacteriales</taxon>
        <taxon>Nocardioidaceae</taxon>
        <taxon>Nocardioides</taxon>
    </lineage>
</organism>
<sequence>MSSFPETLARALRTDPGGPFVTFYDETSGERQELSTTTYANWVAKASGLLVDEHGLEHGDSIRIDLPTHWLATVFLGAAWNTGLVVTDSDGSDSSGPDAVVCGPETLAGWADGAGKRPTLACSLLPFGVRFADPLPQGVHDVGIEVWGQPDAFTPLDPPAADDAATSWAGVEASHADLFGGDGNSGRLLSTVPSASPAGAELLASLLVGGGSLVLVTNATDDRLAAVASSERAMQFPDHS</sequence>
<dbReference type="Proteomes" id="UP000483261">
    <property type="component" value="Unassembled WGS sequence"/>
</dbReference>
<dbReference type="AlphaFoldDB" id="A0A6M1R131"/>
<name>A0A6M1R131_9ACTN</name>
<reference evidence="1 2" key="1">
    <citation type="submission" date="2020-02" db="EMBL/GenBank/DDBJ databases">
        <title>Whole-genome analyses of novel actinobacteria.</title>
        <authorList>
            <person name="Sahin N."/>
        </authorList>
    </citation>
    <scope>NUCLEOTIDE SEQUENCE [LARGE SCALE GENOMIC DNA]</scope>
    <source>
        <strain evidence="1 2">KC13</strain>
    </source>
</reference>